<evidence type="ECO:0000256" key="1">
    <source>
        <dbReference type="SAM" id="Phobius"/>
    </source>
</evidence>
<evidence type="ECO:0000313" key="2">
    <source>
        <dbReference type="EMBL" id="CAK9316126.1"/>
    </source>
</evidence>
<gene>
    <name evidence="2" type="ORF">CITCOLO1_LOCUS7973</name>
</gene>
<dbReference type="Proteomes" id="UP001642487">
    <property type="component" value="Chromosome 2"/>
</dbReference>
<keyword evidence="1" id="KW-1133">Transmembrane helix</keyword>
<protein>
    <submittedName>
        <fullName evidence="2">Uncharacterized protein</fullName>
    </submittedName>
</protein>
<keyword evidence="3" id="KW-1185">Reference proteome</keyword>
<dbReference type="EMBL" id="OZ021736">
    <property type="protein sequence ID" value="CAK9316126.1"/>
    <property type="molecule type" value="Genomic_DNA"/>
</dbReference>
<keyword evidence="1" id="KW-0812">Transmembrane</keyword>
<name>A0ABP0Y6T5_9ROSI</name>
<evidence type="ECO:0000313" key="3">
    <source>
        <dbReference type="Proteomes" id="UP001642487"/>
    </source>
</evidence>
<organism evidence="2 3">
    <name type="scientific">Citrullus colocynthis</name>
    <name type="common">colocynth</name>
    <dbReference type="NCBI Taxonomy" id="252529"/>
    <lineage>
        <taxon>Eukaryota</taxon>
        <taxon>Viridiplantae</taxon>
        <taxon>Streptophyta</taxon>
        <taxon>Embryophyta</taxon>
        <taxon>Tracheophyta</taxon>
        <taxon>Spermatophyta</taxon>
        <taxon>Magnoliopsida</taxon>
        <taxon>eudicotyledons</taxon>
        <taxon>Gunneridae</taxon>
        <taxon>Pentapetalae</taxon>
        <taxon>rosids</taxon>
        <taxon>fabids</taxon>
        <taxon>Cucurbitales</taxon>
        <taxon>Cucurbitaceae</taxon>
        <taxon>Benincaseae</taxon>
        <taxon>Citrullus</taxon>
    </lineage>
</organism>
<accession>A0ABP0Y6T5</accession>
<reference evidence="2 3" key="1">
    <citation type="submission" date="2024-03" db="EMBL/GenBank/DDBJ databases">
        <authorList>
            <person name="Gkanogiannis A."/>
            <person name="Becerra Lopez-Lavalle L."/>
        </authorList>
    </citation>
    <scope>NUCLEOTIDE SEQUENCE [LARGE SCALE GENOMIC DNA]</scope>
</reference>
<proteinExistence type="predicted"/>
<sequence>MYDVVSHPFLGQSHLGLWMFCEFLVITQPWFVFSLLLSSSSCSGRSLDGESDLGLWNGALILGHGVRRRSACF</sequence>
<keyword evidence="1" id="KW-0472">Membrane</keyword>
<feature type="transmembrane region" description="Helical" evidence="1">
    <location>
        <begin position="15"/>
        <end position="37"/>
    </location>
</feature>